<dbReference type="PRINTS" id="PR00869">
    <property type="entry name" value="DNAPOLX"/>
</dbReference>
<dbReference type="GO" id="GO:0003887">
    <property type="term" value="F:DNA-directed DNA polymerase activity"/>
    <property type="evidence" value="ECO:0007669"/>
    <property type="project" value="UniProtKB-KW"/>
</dbReference>
<organism evidence="25 26">
    <name type="scientific">Chitinophaga fulva</name>
    <dbReference type="NCBI Taxonomy" id="2728842"/>
    <lineage>
        <taxon>Bacteria</taxon>
        <taxon>Pseudomonadati</taxon>
        <taxon>Bacteroidota</taxon>
        <taxon>Chitinophagia</taxon>
        <taxon>Chitinophagales</taxon>
        <taxon>Chitinophagaceae</taxon>
        <taxon>Chitinophaga</taxon>
    </lineage>
</organism>
<keyword evidence="25" id="KW-0378">Hydrolase</keyword>
<dbReference type="SUPFAM" id="SSF81301">
    <property type="entry name" value="Nucleotidyltransferase"/>
    <property type="match status" value="1"/>
</dbReference>
<feature type="domain" description="DNA-directed DNA polymerase X" evidence="24">
    <location>
        <begin position="3"/>
        <end position="322"/>
    </location>
</feature>
<dbReference type="AlphaFoldDB" id="A0A848GT45"/>
<dbReference type="Gene3D" id="1.10.150.20">
    <property type="entry name" value="5' to 3' exonuclease, C-terminal subdomain"/>
    <property type="match status" value="1"/>
</dbReference>
<dbReference type="InterPro" id="IPR003141">
    <property type="entry name" value="Pol/His_phosphatase_N"/>
</dbReference>
<evidence type="ECO:0000256" key="21">
    <source>
        <dbReference type="ARBA" id="ARBA00049244"/>
    </source>
</evidence>
<keyword evidence="25" id="KW-0269">Exonuclease</keyword>
<evidence type="ECO:0000256" key="5">
    <source>
        <dbReference type="ARBA" id="ARBA00020020"/>
    </source>
</evidence>
<dbReference type="GO" id="GO:0008270">
    <property type="term" value="F:zinc ion binding"/>
    <property type="evidence" value="ECO:0007669"/>
    <property type="project" value="TreeGrafter"/>
</dbReference>
<keyword evidence="6" id="KW-0488">Methylation</keyword>
<dbReference type="InterPro" id="IPR022312">
    <property type="entry name" value="DNA_pol_X"/>
</dbReference>
<comment type="subcellular location">
    <subcellularLocation>
        <location evidence="2">Cytoplasm</location>
    </subcellularLocation>
</comment>
<dbReference type="Proteomes" id="UP000583266">
    <property type="component" value="Unassembled WGS sequence"/>
</dbReference>
<dbReference type="Pfam" id="PF14791">
    <property type="entry name" value="DNA_pol_B_thumb"/>
    <property type="match status" value="1"/>
</dbReference>
<accession>A0A848GT45</accession>
<dbReference type="SMART" id="SM00278">
    <property type="entry name" value="HhH1"/>
    <property type="match status" value="3"/>
</dbReference>
<dbReference type="InterPro" id="IPR022311">
    <property type="entry name" value="PolX-like"/>
</dbReference>
<keyword evidence="11" id="KW-0227">DNA damage</keyword>
<comment type="catalytic activity">
    <reaction evidence="21">
        <text>DNA(n) + a 2'-deoxyribonucleoside 5'-triphosphate = DNA(n+1) + diphosphate</text>
        <dbReference type="Rhea" id="RHEA:22508"/>
        <dbReference type="Rhea" id="RHEA-COMP:17339"/>
        <dbReference type="Rhea" id="RHEA-COMP:17340"/>
        <dbReference type="ChEBI" id="CHEBI:33019"/>
        <dbReference type="ChEBI" id="CHEBI:61560"/>
        <dbReference type="ChEBI" id="CHEBI:173112"/>
        <dbReference type="EC" id="2.7.7.7"/>
    </reaction>
</comment>
<dbReference type="Gene3D" id="3.30.210.10">
    <property type="entry name" value="DNA polymerase, thumb domain"/>
    <property type="match status" value="1"/>
</dbReference>
<reference evidence="25 26" key="1">
    <citation type="submission" date="2020-04" db="EMBL/GenBank/DDBJ databases">
        <title>Chitinophaga sp. G-6-1-13 sp. nov., isolated from soil.</title>
        <authorList>
            <person name="Dahal R.H."/>
            <person name="Chaudhary D.K."/>
        </authorList>
    </citation>
    <scope>NUCLEOTIDE SEQUENCE [LARGE SCALE GENOMIC DNA]</scope>
    <source>
        <strain evidence="25 26">G-6-1-13</strain>
    </source>
</reference>
<keyword evidence="9" id="KW-0548">Nucleotidyltransferase</keyword>
<evidence type="ECO:0000256" key="20">
    <source>
        <dbReference type="ARBA" id="ARBA00045548"/>
    </source>
</evidence>
<keyword evidence="10" id="KW-0235">DNA replication</keyword>
<feature type="domain" description="Helix-hairpin-helix DNA-binding motif class 1" evidence="22">
    <location>
        <begin position="55"/>
        <end position="74"/>
    </location>
</feature>
<proteinExistence type="predicted"/>
<name>A0A848GT45_9BACT</name>
<dbReference type="SUPFAM" id="SSF89550">
    <property type="entry name" value="PHP domain-like"/>
    <property type="match status" value="1"/>
</dbReference>
<dbReference type="PIRSF" id="PIRSF005047">
    <property type="entry name" value="UCP005047_YshC"/>
    <property type="match status" value="1"/>
</dbReference>
<comment type="catalytic activity">
    <reaction evidence="19">
        <text>a 5'-end 2'-deoxyribose-2'-deoxyribonucleotide-DNA = (2E,4S)-4-hydroxypenten-2-al-5-phosphate + a 5'-end 5'-phospho-2'-deoxyribonucleoside-DNA + H(+)</text>
        <dbReference type="Rhea" id="RHEA:76255"/>
        <dbReference type="Rhea" id="RHEA-COMP:13180"/>
        <dbReference type="Rhea" id="RHEA-COMP:18657"/>
        <dbReference type="ChEBI" id="CHEBI:15378"/>
        <dbReference type="ChEBI" id="CHEBI:136412"/>
        <dbReference type="ChEBI" id="CHEBI:195194"/>
        <dbReference type="ChEBI" id="CHEBI:195195"/>
    </reaction>
</comment>
<evidence type="ECO:0000259" key="24">
    <source>
        <dbReference type="SMART" id="SM00483"/>
    </source>
</evidence>
<evidence type="ECO:0000256" key="12">
    <source>
        <dbReference type="ARBA" id="ARBA00022843"/>
    </source>
</evidence>
<feature type="domain" description="Polymerase/histidinol phosphatase N-terminal" evidence="23">
    <location>
        <begin position="346"/>
        <end position="433"/>
    </location>
</feature>
<protein>
    <recommendedName>
        <fullName evidence="5">DNA polymerase beta</fullName>
        <ecNumber evidence="3">2.7.7.7</ecNumber>
        <ecNumber evidence="4">4.2.99.18</ecNumber>
    </recommendedName>
    <alternativeName>
        <fullName evidence="16">5'-deoxyribose-phosphate lyase</fullName>
    </alternativeName>
    <alternativeName>
        <fullName evidence="17">AP lyase</fullName>
    </alternativeName>
</protein>
<dbReference type="InterPro" id="IPR002054">
    <property type="entry name" value="DNA-dir_DNA_pol_X"/>
</dbReference>
<keyword evidence="13" id="KW-0239">DNA-directed DNA polymerase</keyword>
<evidence type="ECO:0000256" key="15">
    <source>
        <dbReference type="ARBA" id="ARBA00023204"/>
    </source>
</evidence>
<evidence type="ECO:0000313" key="26">
    <source>
        <dbReference type="Proteomes" id="UP000583266"/>
    </source>
</evidence>
<dbReference type="SUPFAM" id="SSF47802">
    <property type="entry name" value="DNA polymerase beta, N-terminal domain-like"/>
    <property type="match status" value="1"/>
</dbReference>
<evidence type="ECO:0000256" key="3">
    <source>
        <dbReference type="ARBA" id="ARBA00012417"/>
    </source>
</evidence>
<evidence type="ECO:0000256" key="10">
    <source>
        <dbReference type="ARBA" id="ARBA00022705"/>
    </source>
</evidence>
<sequence length="585" mass="65777">MTTQNVVVAGVLHRMASCYKYLGAKERFRAIAYDVASRTVNNLQCDVAIYKDDKKSLDELNGIGSSIADKIIEFLKTGKILKFEELKKTVPEGLLDLMDIVGFGPALIKVLYEKLRIRTRDQLVKALEAGRLEGVRGFGSKKIENMKKGLQLSSEAQSRLFIWDALKGGNEILDAIRHLPEVKKAELAGSLRRGKEIVADIDIVVMATAEDRQRLATKITKLPQVAGILAAGDTKVSVRLAASQAQVDVRIVTAEAYGAALLYFTGSREHNIRLRTIAREKGWKLNEYGLFDLKTEKYLAGKTEADMYKWLGLQYIPPELREERGEIEVAAKHRLPVLVTASDIKGDMHLHSKWSDGQEDIETMAQYVRKTFPGYEYLVITDHSPSERIAHGLTADDFVRQFVEIDKINHRLGTDFLKKGVEVDILMDGSLDLPDRLLRQFDWVVASVHSGFTHDNTQRLLKACDHPFVNCIGHPGGRLLGTREAYTVNWEQLMEKAAATGTALEINAQPERMDLSDELVKMAVAKKVQLVIDTDAHALSQFDCMQLGVTIARRGWCKKEAVLNTCSWREISQFRNKKQKMPRNK</sequence>
<evidence type="ECO:0000256" key="6">
    <source>
        <dbReference type="ARBA" id="ARBA00022481"/>
    </source>
</evidence>
<dbReference type="GO" id="GO:0005829">
    <property type="term" value="C:cytosol"/>
    <property type="evidence" value="ECO:0007669"/>
    <property type="project" value="TreeGrafter"/>
</dbReference>
<dbReference type="GO" id="GO:0003677">
    <property type="term" value="F:DNA binding"/>
    <property type="evidence" value="ECO:0007669"/>
    <property type="project" value="InterPro"/>
</dbReference>
<dbReference type="InterPro" id="IPR047967">
    <property type="entry name" value="PolX_PHP"/>
</dbReference>
<evidence type="ECO:0000256" key="16">
    <source>
        <dbReference type="ARBA" id="ARBA00035717"/>
    </source>
</evidence>
<dbReference type="GO" id="GO:0140078">
    <property type="term" value="F:class I DNA-(apurinic or apyrimidinic site) endonuclease activity"/>
    <property type="evidence" value="ECO:0007669"/>
    <property type="project" value="UniProtKB-EC"/>
</dbReference>
<dbReference type="PANTHER" id="PTHR36928:SF1">
    <property type="entry name" value="PHOSPHATASE YCDX-RELATED"/>
    <property type="match status" value="1"/>
</dbReference>
<evidence type="ECO:0000256" key="19">
    <source>
        <dbReference type="ARBA" id="ARBA00044678"/>
    </source>
</evidence>
<keyword evidence="26" id="KW-1185">Reference proteome</keyword>
<dbReference type="NCBIfam" id="NF006375">
    <property type="entry name" value="PRK08609.1"/>
    <property type="match status" value="1"/>
</dbReference>
<keyword evidence="7" id="KW-0237">DNA synthesis</keyword>
<evidence type="ECO:0000256" key="13">
    <source>
        <dbReference type="ARBA" id="ARBA00022932"/>
    </source>
</evidence>
<dbReference type="SMART" id="SM00483">
    <property type="entry name" value="POLXc"/>
    <property type="match status" value="1"/>
</dbReference>
<evidence type="ECO:0000256" key="9">
    <source>
        <dbReference type="ARBA" id="ARBA00022695"/>
    </source>
</evidence>
<dbReference type="GO" id="GO:0004527">
    <property type="term" value="F:exonuclease activity"/>
    <property type="evidence" value="ECO:0007669"/>
    <property type="project" value="UniProtKB-KW"/>
</dbReference>
<evidence type="ECO:0000256" key="17">
    <source>
        <dbReference type="ARBA" id="ARBA00035726"/>
    </source>
</evidence>
<dbReference type="Pfam" id="PF14520">
    <property type="entry name" value="HHH_5"/>
    <property type="match status" value="1"/>
</dbReference>
<keyword evidence="8" id="KW-0808">Transferase</keyword>
<comment type="caution">
    <text evidence="25">The sequence shown here is derived from an EMBL/GenBank/DDBJ whole genome shotgun (WGS) entry which is preliminary data.</text>
</comment>
<dbReference type="InterPro" id="IPR002008">
    <property type="entry name" value="DNA_pol_X_beta-like"/>
</dbReference>
<evidence type="ECO:0000256" key="8">
    <source>
        <dbReference type="ARBA" id="ARBA00022679"/>
    </source>
</evidence>
<dbReference type="EMBL" id="JABBGC010000002">
    <property type="protein sequence ID" value="NML39903.1"/>
    <property type="molecule type" value="Genomic_DNA"/>
</dbReference>
<keyword evidence="14" id="KW-0915">Sodium</keyword>
<evidence type="ECO:0000256" key="18">
    <source>
        <dbReference type="ARBA" id="ARBA00044632"/>
    </source>
</evidence>
<evidence type="ECO:0000256" key="1">
    <source>
        <dbReference type="ARBA" id="ARBA00001946"/>
    </source>
</evidence>
<dbReference type="InterPro" id="IPR016195">
    <property type="entry name" value="Pol/histidinol_Pase-like"/>
</dbReference>
<comment type="cofactor">
    <cofactor evidence="1">
        <name>Mg(2+)</name>
        <dbReference type="ChEBI" id="CHEBI:18420"/>
    </cofactor>
</comment>
<dbReference type="InterPro" id="IPR010996">
    <property type="entry name" value="HHH_MUS81"/>
</dbReference>
<evidence type="ECO:0000313" key="25">
    <source>
        <dbReference type="EMBL" id="NML39903.1"/>
    </source>
</evidence>
<evidence type="ECO:0000256" key="14">
    <source>
        <dbReference type="ARBA" id="ARBA00023053"/>
    </source>
</evidence>
<dbReference type="InterPro" id="IPR029398">
    <property type="entry name" value="PolB_thumb"/>
</dbReference>
<evidence type="ECO:0000259" key="22">
    <source>
        <dbReference type="SMART" id="SM00278"/>
    </source>
</evidence>
<keyword evidence="25" id="KW-0540">Nuclease</keyword>
<dbReference type="EC" id="4.2.99.18" evidence="4"/>
<comment type="catalytic activity">
    <reaction evidence="18">
        <text>2'-deoxyribonucleotide-(2'-deoxyribose 5'-phosphate)-2'-deoxyribonucleotide-DNA = a 3'-end 2'-deoxyribonucleotide-(2,3-dehydro-2,3-deoxyribose 5'-phosphate)-DNA + a 5'-end 5'-phospho-2'-deoxyribonucleoside-DNA + H(+)</text>
        <dbReference type="Rhea" id="RHEA:66592"/>
        <dbReference type="Rhea" id="RHEA-COMP:13180"/>
        <dbReference type="Rhea" id="RHEA-COMP:16897"/>
        <dbReference type="Rhea" id="RHEA-COMP:17067"/>
        <dbReference type="ChEBI" id="CHEBI:15378"/>
        <dbReference type="ChEBI" id="CHEBI:136412"/>
        <dbReference type="ChEBI" id="CHEBI:157695"/>
        <dbReference type="ChEBI" id="CHEBI:167181"/>
        <dbReference type="EC" id="4.2.99.18"/>
    </reaction>
</comment>
<dbReference type="CDD" id="cd07436">
    <property type="entry name" value="PHP_PolX"/>
    <property type="match status" value="1"/>
</dbReference>
<dbReference type="InterPro" id="IPR027421">
    <property type="entry name" value="DNA_pol_lamdba_lyase_dom_sf"/>
</dbReference>
<evidence type="ECO:0000259" key="23">
    <source>
        <dbReference type="SMART" id="SM00481"/>
    </source>
</evidence>
<evidence type="ECO:0000256" key="7">
    <source>
        <dbReference type="ARBA" id="ARBA00022634"/>
    </source>
</evidence>
<dbReference type="InterPro" id="IPR050243">
    <property type="entry name" value="PHP_phosphatase"/>
</dbReference>
<dbReference type="Pfam" id="PF14716">
    <property type="entry name" value="HHH_8"/>
    <property type="match status" value="1"/>
</dbReference>
<dbReference type="GO" id="GO:0006281">
    <property type="term" value="P:DNA repair"/>
    <property type="evidence" value="ECO:0007669"/>
    <property type="project" value="UniProtKB-KW"/>
</dbReference>
<dbReference type="Gene3D" id="3.20.20.140">
    <property type="entry name" value="Metal-dependent hydrolases"/>
    <property type="match status" value="1"/>
</dbReference>
<gene>
    <name evidence="25" type="primary">polX</name>
    <name evidence="25" type="ORF">HHL17_22070</name>
</gene>
<dbReference type="PANTHER" id="PTHR36928">
    <property type="entry name" value="PHOSPHATASE YCDX-RELATED"/>
    <property type="match status" value="1"/>
</dbReference>
<dbReference type="InterPro" id="IPR003583">
    <property type="entry name" value="Hlx-hairpin-Hlx_DNA-bd_motif"/>
</dbReference>
<feature type="domain" description="Helix-hairpin-helix DNA-binding motif class 1" evidence="22">
    <location>
        <begin position="130"/>
        <end position="149"/>
    </location>
</feature>
<comment type="function">
    <text evidence="20">Repair polymerase that plays a key role in base-excision repair. During this process, the damaged base is excised by specific DNA glycosylases, the DNA backbone is nicked at the abasic site by an apurinic/apyrimidic (AP) endonuclease, and POLB removes 5'-deoxyribose-phosphate from the preincised AP site acting as a 5'-deoxyribose-phosphate lyase (5'-dRP lyase); through its DNA polymerase activity, it adds one nucleotide to the 3' end of the arising single-nucleotide gap. Conducts 'gap-filling' DNA synthesis in a stepwise distributive fashion rather than in a processive fashion as for other DNA polymerases. It is also able to cleave sugar-phosphate bonds 3' to an intact AP site, acting as an AP lyase.</text>
</comment>
<dbReference type="Gene3D" id="1.10.150.110">
    <property type="entry name" value="DNA polymerase beta, N-terminal domain-like"/>
    <property type="match status" value="1"/>
</dbReference>
<keyword evidence="15" id="KW-0234">DNA repair</keyword>
<dbReference type="SMART" id="SM00481">
    <property type="entry name" value="POLIIIAc"/>
    <property type="match status" value="1"/>
</dbReference>
<dbReference type="EC" id="2.7.7.7" evidence="3"/>
<evidence type="ECO:0000256" key="2">
    <source>
        <dbReference type="ARBA" id="ARBA00004496"/>
    </source>
</evidence>
<dbReference type="GO" id="GO:0042578">
    <property type="term" value="F:phosphoric ester hydrolase activity"/>
    <property type="evidence" value="ECO:0007669"/>
    <property type="project" value="TreeGrafter"/>
</dbReference>
<dbReference type="PRINTS" id="PR00870">
    <property type="entry name" value="DNAPOLXBETA"/>
</dbReference>
<keyword evidence="12" id="KW-0832">Ubl conjugation</keyword>
<evidence type="ECO:0000256" key="4">
    <source>
        <dbReference type="ARBA" id="ARBA00012720"/>
    </source>
</evidence>
<feature type="domain" description="Helix-hairpin-helix DNA-binding motif class 1" evidence="22">
    <location>
        <begin position="95"/>
        <end position="114"/>
    </location>
</feature>
<dbReference type="CDD" id="cd00141">
    <property type="entry name" value="NT_POLXc"/>
    <property type="match status" value="1"/>
</dbReference>
<dbReference type="Gene3D" id="3.30.460.10">
    <property type="entry name" value="Beta Polymerase, domain 2"/>
    <property type="match status" value="1"/>
</dbReference>
<dbReference type="InterPro" id="IPR037160">
    <property type="entry name" value="DNA_Pol_thumb_sf"/>
</dbReference>
<dbReference type="InterPro" id="IPR043519">
    <property type="entry name" value="NT_sf"/>
</dbReference>
<evidence type="ECO:0000256" key="11">
    <source>
        <dbReference type="ARBA" id="ARBA00022763"/>
    </source>
</evidence>